<evidence type="ECO:0000313" key="3">
    <source>
        <dbReference type="Proteomes" id="UP000267096"/>
    </source>
</evidence>
<proteinExistence type="predicted"/>
<keyword evidence="3" id="KW-1185">Reference proteome</keyword>
<dbReference type="Proteomes" id="UP000267096">
    <property type="component" value="Unassembled WGS sequence"/>
</dbReference>
<evidence type="ECO:0000313" key="2">
    <source>
        <dbReference type="EMBL" id="VDK57915.1"/>
    </source>
</evidence>
<dbReference type="EMBL" id="UYRR01033142">
    <property type="protein sequence ID" value="VDK57915.1"/>
    <property type="molecule type" value="Genomic_DNA"/>
</dbReference>
<organism evidence="4">
    <name type="scientific">Anisakis simplex</name>
    <name type="common">Herring worm</name>
    <dbReference type="NCBI Taxonomy" id="6269"/>
    <lineage>
        <taxon>Eukaryota</taxon>
        <taxon>Metazoa</taxon>
        <taxon>Ecdysozoa</taxon>
        <taxon>Nematoda</taxon>
        <taxon>Chromadorea</taxon>
        <taxon>Rhabditida</taxon>
        <taxon>Spirurina</taxon>
        <taxon>Ascaridomorpha</taxon>
        <taxon>Ascaridoidea</taxon>
        <taxon>Anisakidae</taxon>
        <taxon>Anisakis</taxon>
        <taxon>Anisakis simplex complex</taxon>
    </lineage>
</organism>
<keyword evidence="1" id="KW-0732">Signal</keyword>
<sequence length="140" mass="16720">MIQKLVVLFFTMIIVDFTQCSVDESVDESDVSKRSRNPYSWMNNLKRTDALYQWLPNSENSNFNEIEAETSDKRAIKNPYSWQNYKVVNFGFLAPREPYWWMGYGEKRAPLNPYSWMYTLQKRSAFGRARNPYSWLNTSR</sequence>
<feature type="chain" id="PRO_5043121292" evidence="1">
    <location>
        <begin position="21"/>
        <end position="140"/>
    </location>
</feature>
<dbReference type="AlphaFoldDB" id="A0A0M3K7Z1"/>
<dbReference type="OrthoDB" id="5872954at2759"/>
<gene>
    <name evidence="2" type="ORF">ASIM_LOCUS16489</name>
</gene>
<protein>
    <submittedName>
        <fullName evidence="4">Neuropeptide</fullName>
    </submittedName>
</protein>
<reference evidence="4" key="1">
    <citation type="submission" date="2017-02" db="UniProtKB">
        <authorList>
            <consortium name="WormBaseParasite"/>
        </authorList>
    </citation>
    <scope>IDENTIFICATION</scope>
</reference>
<feature type="signal peptide" evidence="1">
    <location>
        <begin position="1"/>
        <end position="20"/>
    </location>
</feature>
<accession>A0A0M3K7Z1</accession>
<evidence type="ECO:0000256" key="1">
    <source>
        <dbReference type="SAM" id="SignalP"/>
    </source>
</evidence>
<evidence type="ECO:0000313" key="4">
    <source>
        <dbReference type="WBParaSite" id="ASIM_0001708201-mRNA-1"/>
    </source>
</evidence>
<name>A0A0M3K7Z1_ANISI</name>
<dbReference type="WBParaSite" id="ASIM_0001708201-mRNA-1">
    <property type="protein sequence ID" value="ASIM_0001708201-mRNA-1"/>
    <property type="gene ID" value="ASIM_0001708201"/>
</dbReference>
<reference evidence="2 3" key="2">
    <citation type="submission" date="2018-11" db="EMBL/GenBank/DDBJ databases">
        <authorList>
            <consortium name="Pathogen Informatics"/>
        </authorList>
    </citation>
    <scope>NUCLEOTIDE SEQUENCE [LARGE SCALE GENOMIC DNA]</scope>
</reference>